<proteinExistence type="predicted"/>
<keyword evidence="3" id="KW-1185">Reference proteome</keyword>
<dbReference type="EMBL" id="CM016553">
    <property type="protein sequence ID" value="TKW31074.1"/>
    <property type="molecule type" value="Genomic_DNA"/>
</dbReference>
<evidence type="ECO:0000313" key="3">
    <source>
        <dbReference type="Proteomes" id="UP000298652"/>
    </source>
</evidence>
<evidence type="ECO:0000256" key="1">
    <source>
        <dbReference type="SAM" id="MobiDB-lite"/>
    </source>
</evidence>
<feature type="region of interest" description="Disordered" evidence="1">
    <location>
        <begin position="32"/>
        <end position="68"/>
    </location>
</feature>
<dbReference type="AlphaFoldDB" id="A0A4U6VQL3"/>
<sequence length="68" mass="7282">MRTHSPGLVQKATATSFFPKTASFFASTASLRRHPKHLPPRSNSSVRAAVTPSSSSPPPEAPREVRGI</sequence>
<name>A0A4U6VQL3_SETVI</name>
<dbReference type="Proteomes" id="UP000298652">
    <property type="component" value="Chromosome 2"/>
</dbReference>
<organism evidence="2 3">
    <name type="scientific">Setaria viridis</name>
    <name type="common">Green bristlegrass</name>
    <name type="synonym">Setaria italica subsp. viridis</name>
    <dbReference type="NCBI Taxonomy" id="4556"/>
    <lineage>
        <taxon>Eukaryota</taxon>
        <taxon>Viridiplantae</taxon>
        <taxon>Streptophyta</taxon>
        <taxon>Embryophyta</taxon>
        <taxon>Tracheophyta</taxon>
        <taxon>Spermatophyta</taxon>
        <taxon>Magnoliopsida</taxon>
        <taxon>Liliopsida</taxon>
        <taxon>Poales</taxon>
        <taxon>Poaceae</taxon>
        <taxon>PACMAD clade</taxon>
        <taxon>Panicoideae</taxon>
        <taxon>Panicodae</taxon>
        <taxon>Paniceae</taxon>
        <taxon>Cenchrinae</taxon>
        <taxon>Setaria</taxon>
    </lineage>
</organism>
<dbReference type="Gramene" id="TKW31074">
    <property type="protein sequence ID" value="TKW31074"/>
    <property type="gene ID" value="SEVIR_2G081266v2"/>
</dbReference>
<protein>
    <submittedName>
        <fullName evidence="2">Uncharacterized protein</fullName>
    </submittedName>
</protein>
<evidence type="ECO:0000313" key="2">
    <source>
        <dbReference type="EMBL" id="TKW31074.1"/>
    </source>
</evidence>
<gene>
    <name evidence="2" type="ORF">SEVIR_2G081266v2</name>
</gene>
<feature type="compositionally biased region" description="Low complexity" evidence="1">
    <location>
        <begin position="44"/>
        <end position="54"/>
    </location>
</feature>
<accession>A0A4U6VQL3</accession>
<reference evidence="2" key="1">
    <citation type="submission" date="2019-03" db="EMBL/GenBank/DDBJ databases">
        <title>WGS assembly of Setaria viridis.</title>
        <authorList>
            <person name="Huang P."/>
            <person name="Jenkins J."/>
            <person name="Grimwood J."/>
            <person name="Barry K."/>
            <person name="Healey A."/>
            <person name="Mamidi S."/>
            <person name="Sreedasyam A."/>
            <person name="Shu S."/>
            <person name="Feldman M."/>
            <person name="Wu J."/>
            <person name="Yu Y."/>
            <person name="Chen C."/>
            <person name="Johnson J."/>
            <person name="Rokhsar D."/>
            <person name="Baxter I."/>
            <person name="Schmutz J."/>
            <person name="Brutnell T."/>
            <person name="Kellogg E."/>
        </authorList>
    </citation>
    <scope>NUCLEOTIDE SEQUENCE [LARGE SCALE GENOMIC DNA]</scope>
</reference>